<evidence type="ECO:0000256" key="11">
    <source>
        <dbReference type="ARBA" id="ARBA00042886"/>
    </source>
</evidence>
<dbReference type="PRINTS" id="PR01276">
    <property type="entry name" value="TYPE2KERATIN"/>
</dbReference>
<dbReference type="GeneTree" id="ENSGT00940000161090"/>
<evidence type="ECO:0000256" key="4">
    <source>
        <dbReference type="ARBA" id="ARBA00022490"/>
    </source>
</evidence>
<proteinExistence type="inferred from homology"/>
<dbReference type="OMA" id="YENMASR"/>
<keyword evidence="17" id="KW-1185">Reference proteome</keyword>
<dbReference type="PROSITE" id="PS00226">
    <property type="entry name" value="IF_ROD_1"/>
    <property type="match status" value="1"/>
</dbReference>
<dbReference type="SUPFAM" id="SSF64593">
    <property type="entry name" value="Intermediate filament protein, coiled coil region"/>
    <property type="match status" value="2"/>
</dbReference>
<dbReference type="FunFam" id="1.20.5.1160:FF:000001">
    <property type="entry name" value="Keratin type II"/>
    <property type="match status" value="1"/>
</dbReference>
<dbReference type="GO" id="GO:0005654">
    <property type="term" value="C:nucleoplasm"/>
    <property type="evidence" value="ECO:0007669"/>
    <property type="project" value="UniProtKB-SubCell"/>
</dbReference>
<evidence type="ECO:0000256" key="3">
    <source>
        <dbReference type="ARBA" id="ARBA00004642"/>
    </source>
</evidence>
<reference evidence="17" key="1">
    <citation type="journal article" date="2014" name="PLoS ONE">
        <title>The genome and linkage map of the northern pike (Esox lucius): conserved synteny revealed between the salmonid sister group and the Neoteleostei.</title>
        <authorList>
            <person name="Rondeau E.B."/>
            <person name="Minkley D.R."/>
            <person name="Leong J.S."/>
            <person name="Messmer A.M."/>
            <person name="Jantzen J.R."/>
            <person name="von Schalburg K.R."/>
            <person name="Lemon C."/>
            <person name="Bird N.H."/>
            <person name="Koop B.F."/>
        </authorList>
    </citation>
    <scope>NUCLEOTIDE SEQUENCE</scope>
</reference>
<dbReference type="AlphaFoldDB" id="A0A3P8Z5D0"/>
<reference evidence="16" key="2">
    <citation type="submission" date="2020-02" db="EMBL/GenBank/DDBJ databases">
        <title>Esox lucius (northern pike) genome, fEsoLuc1, primary haplotype.</title>
        <authorList>
            <person name="Myers G."/>
            <person name="Karagic N."/>
            <person name="Meyer A."/>
            <person name="Pippel M."/>
            <person name="Reichard M."/>
            <person name="Winkler S."/>
            <person name="Tracey A."/>
            <person name="Sims Y."/>
            <person name="Howe K."/>
            <person name="Rhie A."/>
            <person name="Formenti G."/>
            <person name="Durbin R."/>
            <person name="Fedrigo O."/>
            <person name="Jarvis E.D."/>
        </authorList>
    </citation>
    <scope>NUCLEOTIDE SEQUENCE [LARGE SCALE GENOMIC DNA]</scope>
</reference>
<evidence type="ECO:0000256" key="10">
    <source>
        <dbReference type="ARBA" id="ARBA00039429"/>
    </source>
</evidence>
<dbReference type="InterPro" id="IPR003054">
    <property type="entry name" value="Keratin_II"/>
</dbReference>
<accession>A0A3P8Z5D0</accession>
<evidence type="ECO:0000256" key="7">
    <source>
        <dbReference type="ARBA" id="ARBA00023054"/>
    </source>
</evidence>
<gene>
    <name evidence="16" type="primary">SEPTIN1</name>
</gene>
<evidence type="ECO:0000256" key="5">
    <source>
        <dbReference type="ARBA" id="ARBA00022744"/>
    </source>
</evidence>
<evidence type="ECO:0000313" key="17">
    <source>
        <dbReference type="Proteomes" id="UP000265140"/>
    </source>
</evidence>
<comment type="subcellular location">
    <subcellularLocation>
        <location evidence="2">Cytoplasm</location>
    </subcellularLocation>
    <subcellularLocation>
        <location evidence="1">Nucleus matrix</location>
    </subcellularLocation>
    <subcellularLocation>
        <location evidence="3">Nucleus</location>
        <location evidence="3">Nucleoplasm</location>
    </subcellularLocation>
</comment>
<reference evidence="16" key="4">
    <citation type="submission" date="2025-09" db="UniProtKB">
        <authorList>
            <consortium name="Ensembl"/>
        </authorList>
    </citation>
    <scope>IDENTIFICATION</scope>
</reference>
<sequence>MSKPGGDKFLSSTTFEVSTDLLKPMDPKVNPMDQSTKATEKDQMVGLNDKFVAFIDKVQNLEQKNNVLETRVRILKQQVYYKGDVDEVVQQLSIELQQQIEGLTRDKLKLEQELARCQEDVNQTRDRYADELQRKTVLEDDFVITKKDVDEGHLAAVDLALELEELMGELDFLRRGYDEELKELQSQVQNETVIVRERNNRALNMDKVIESAQIQYEEMAIRAREESELWNQKKIDDIVQTAGKYEQDARDMKKDIADMLRVTQRLRAELEGLNKQKTDLEKDIEDSDVGGQRELEQARENMLALEQALHRAKQDMTRQVREYQELMNLKLALDIEIATYRKLLEGEEKRLNDYVRQQDY</sequence>
<dbReference type="PROSITE" id="PS51842">
    <property type="entry name" value="IF_ROD_2"/>
    <property type="match status" value="1"/>
</dbReference>
<comment type="similarity">
    <text evidence="13">Belongs to the intermediate filament family.</text>
</comment>
<keyword evidence="5" id="KW-0416">Keratin</keyword>
<evidence type="ECO:0000256" key="8">
    <source>
        <dbReference type="ARBA" id="ARBA00023242"/>
    </source>
</evidence>
<evidence type="ECO:0000313" key="16">
    <source>
        <dbReference type="Ensembl" id="ENSELUP00000023402.2"/>
    </source>
</evidence>
<dbReference type="InterPro" id="IPR018039">
    <property type="entry name" value="IF_conserved"/>
</dbReference>
<dbReference type="GO" id="GO:0045095">
    <property type="term" value="C:keratin filament"/>
    <property type="evidence" value="ECO:0007669"/>
    <property type="project" value="InterPro"/>
</dbReference>
<reference evidence="16" key="3">
    <citation type="submission" date="2025-08" db="UniProtKB">
        <authorList>
            <consortium name="Ensembl"/>
        </authorList>
    </citation>
    <scope>IDENTIFICATION</scope>
</reference>
<dbReference type="Gene3D" id="1.20.5.170">
    <property type="match status" value="1"/>
</dbReference>
<dbReference type="Proteomes" id="UP000265140">
    <property type="component" value="Chromosome 22"/>
</dbReference>
<evidence type="ECO:0000256" key="1">
    <source>
        <dbReference type="ARBA" id="ARBA00004109"/>
    </source>
</evidence>
<evidence type="ECO:0000256" key="2">
    <source>
        <dbReference type="ARBA" id="ARBA00004496"/>
    </source>
</evidence>
<dbReference type="GO" id="GO:0005737">
    <property type="term" value="C:cytoplasm"/>
    <property type="evidence" value="ECO:0007669"/>
    <property type="project" value="UniProtKB-SubCell"/>
</dbReference>
<dbReference type="OrthoDB" id="2441647at2759"/>
<evidence type="ECO:0000256" key="13">
    <source>
        <dbReference type="RuleBase" id="RU000685"/>
    </source>
</evidence>
<keyword evidence="4" id="KW-0963">Cytoplasm</keyword>
<evidence type="ECO:0000256" key="12">
    <source>
        <dbReference type="ARBA" id="ARBA00042964"/>
    </source>
</evidence>
<organism evidence="16 17">
    <name type="scientific">Esox lucius</name>
    <name type="common">Northern pike</name>
    <dbReference type="NCBI Taxonomy" id="8010"/>
    <lineage>
        <taxon>Eukaryota</taxon>
        <taxon>Metazoa</taxon>
        <taxon>Chordata</taxon>
        <taxon>Craniata</taxon>
        <taxon>Vertebrata</taxon>
        <taxon>Euteleostomi</taxon>
        <taxon>Actinopterygii</taxon>
        <taxon>Neopterygii</taxon>
        <taxon>Teleostei</taxon>
        <taxon>Protacanthopterygii</taxon>
        <taxon>Esociformes</taxon>
        <taxon>Esocidae</taxon>
        <taxon>Esox</taxon>
    </lineage>
</organism>
<dbReference type="Ensembl" id="ENSELUT00000034575.3">
    <property type="protein sequence ID" value="ENSELUP00000023402.2"/>
    <property type="gene ID" value="ENSELUG00000000954.3"/>
</dbReference>
<dbReference type="SMART" id="SM01391">
    <property type="entry name" value="Filament"/>
    <property type="match status" value="1"/>
</dbReference>
<evidence type="ECO:0000259" key="15">
    <source>
        <dbReference type="PROSITE" id="PS51842"/>
    </source>
</evidence>
<dbReference type="InParanoid" id="A0A3P8Z5D0"/>
<dbReference type="PANTHER" id="PTHR45616:SF26">
    <property type="entry name" value="KERATIN, TYPE II CYTOSKELETAL 8"/>
    <property type="match status" value="1"/>
</dbReference>
<dbReference type="Gene3D" id="1.20.5.500">
    <property type="entry name" value="Single helix bin"/>
    <property type="match status" value="1"/>
</dbReference>
<feature type="coiled-coil region" evidence="14">
    <location>
        <begin position="256"/>
        <end position="357"/>
    </location>
</feature>
<feature type="coiled-coil region" evidence="14">
    <location>
        <begin position="58"/>
        <end position="134"/>
    </location>
</feature>
<dbReference type="Pfam" id="PF00038">
    <property type="entry name" value="Filament"/>
    <property type="match status" value="1"/>
</dbReference>
<dbReference type="GO" id="GO:0016363">
    <property type="term" value="C:nuclear matrix"/>
    <property type="evidence" value="ECO:0007669"/>
    <property type="project" value="UniProtKB-SubCell"/>
</dbReference>
<keyword evidence="7 14" id="KW-0175">Coiled coil</keyword>
<feature type="domain" description="IF rod" evidence="15">
    <location>
        <begin position="40"/>
        <end position="351"/>
    </location>
</feature>
<evidence type="ECO:0000256" key="9">
    <source>
        <dbReference type="ARBA" id="ARBA00037766"/>
    </source>
</evidence>
<keyword evidence="6 13" id="KW-0403">Intermediate filament</keyword>
<evidence type="ECO:0000256" key="6">
    <source>
        <dbReference type="ARBA" id="ARBA00022754"/>
    </source>
</evidence>
<evidence type="ECO:0000256" key="14">
    <source>
        <dbReference type="SAM" id="Coils"/>
    </source>
</evidence>
<dbReference type="STRING" id="8010.ENSELUP00000023402"/>
<dbReference type="Gene3D" id="1.20.5.1160">
    <property type="entry name" value="Vasodilator-stimulated phosphoprotein"/>
    <property type="match status" value="1"/>
</dbReference>
<keyword evidence="8" id="KW-0539">Nucleus</keyword>
<name>A0A3P8Z5D0_ESOLU</name>
<dbReference type="Bgee" id="ENSELUG00000000954">
    <property type="expression patterns" value="Expressed in embryo and 1 other cell type or tissue"/>
</dbReference>
<dbReference type="PANTHER" id="PTHR45616">
    <property type="entry name" value="GATA-TYPE DOMAIN-CONTAINING PROTEIN"/>
    <property type="match status" value="1"/>
</dbReference>
<dbReference type="InterPro" id="IPR039008">
    <property type="entry name" value="IF_rod_dom"/>
</dbReference>
<comment type="function">
    <text evidence="9">Together with KRT19, helps to link the contractile apparatus to dystrophin at the costameres of striated muscle.</text>
</comment>
<protein>
    <recommendedName>
        <fullName evidence="10">Keratin, type II cytoskeletal 8</fullName>
    </recommendedName>
    <alternativeName>
        <fullName evidence="12">Cytokeratin-8</fullName>
    </alternativeName>
    <alternativeName>
        <fullName evidence="11">Keratin-8</fullName>
    </alternativeName>
</protein>